<dbReference type="Pfam" id="PF02566">
    <property type="entry name" value="OsmC"/>
    <property type="match status" value="1"/>
</dbReference>
<dbReference type="SUPFAM" id="SSF82784">
    <property type="entry name" value="OsmC-like"/>
    <property type="match status" value="1"/>
</dbReference>
<dbReference type="PANTHER" id="PTHR42830">
    <property type="entry name" value="OSMOTICALLY INDUCIBLE FAMILY PROTEIN"/>
    <property type="match status" value="1"/>
</dbReference>
<dbReference type="InterPro" id="IPR036102">
    <property type="entry name" value="OsmC/Ohrsf"/>
</dbReference>
<dbReference type="InterPro" id="IPR052707">
    <property type="entry name" value="OsmC_Ohr_Peroxiredoxin"/>
</dbReference>
<dbReference type="InterPro" id="IPR003718">
    <property type="entry name" value="OsmC/Ohr_fam"/>
</dbReference>
<evidence type="ECO:0000313" key="1">
    <source>
        <dbReference type="EMBL" id="MEY8016000.1"/>
    </source>
</evidence>
<evidence type="ECO:0000313" key="2">
    <source>
        <dbReference type="Proteomes" id="UP001564760"/>
    </source>
</evidence>
<dbReference type="Gene3D" id="3.30.300.20">
    <property type="match status" value="1"/>
</dbReference>
<comment type="caution">
    <text evidence="1">The sequence shown here is derived from an EMBL/GenBank/DDBJ whole genome shotgun (WGS) entry which is preliminary data.</text>
</comment>
<dbReference type="InterPro" id="IPR015946">
    <property type="entry name" value="KH_dom-like_a/b"/>
</dbReference>
<dbReference type="PANTHER" id="PTHR42830:SF2">
    <property type="entry name" value="OSMC_OHR FAMILY PROTEIN"/>
    <property type="match status" value="1"/>
</dbReference>
<name>A0ABV4C174_9MYCO</name>
<proteinExistence type="predicted"/>
<sequence length="173" mass="18267">MRRQVGAPAGVVPVAGLGDHAYRVRCSWQGSTGVGYRDYRREHQVSAPPAHDTLTLSADPAFLGTADRLNPEQLLVMAAASCQLLSFLAAAARARVDVLGYTDDAVGVMPAGTPPMRLSRIALRPRIVVAAGATAAQVRHLVAVAHRECYIANSLSADVTVAPQVEFRAIVDG</sequence>
<organism evidence="1 2">
    <name type="scientific">Mycobacterium servetii</name>
    <dbReference type="NCBI Taxonomy" id="3237418"/>
    <lineage>
        <taxon>Bacteria</taxon>
        <taxon>Bacillati</taxon>
        <taxon>Actinomycetota</taxon>
        <taxon>Actinomycetes</taxon>
        <taxon>Mycobacteriales</taxon>
        <taxon>Mycobacteriaceae</taxon>
        <taxon>Mycobacterium</taxon>
    </lineage>
</organism>
<keyword evidence="2" id="KW-1185">Reference proteome</keyword>
<accession>A0ABV4C174</accession>
<dbReference type="Proteomes" id="UP001564760">
    <property type="component" value="Unassembled WGS sequence"/>
</dbReference>
<gene>
    <name evidence="1" type="ORF">AB8998_13765</name>
</gene>
<dbReference type="EMBL" id="JBGEDP010000001">
    <property type="protein sequence ID" value="MEY8016000.1"/>
    <property type="molecule type" value="Genomic_DNA"/>
</dbReference>
<protein>
    <submittedName>
        <fullName evidence="1">OsmC family protein</fullName>
    </submittedName>
</protein>
<reference evidence="1 2" key="1">
    <citation type="submission" date="2024-08" db="EMBL/GenBank/DDBJ databases">
        <title>Mycobacterium servetensis sp. nov., a novel rapid-growing mycobacterial species recovered from a human patient in Zaragoza, Spain.</title>
        <authorList>
            <person name="Tristancho-Baro A.I."/>
            <person name="Buenestado-Serrano S."/>
            <person name="Garcia De Viedma D."/>
            <person name="Milagro-Beamonte A."/>
            <person name="Burillo N."/>
            <person name="Sanz S."/>
            <person name="Lopez-Calleja A.I."/>
            <person name="Penas-Utrilla D."/>
            <person name="Guardingo M."/>
            <person name="Garcia M.J."/>
            <person name="Vinuelas-Bayon J."/>
        </authorList>
    </citation>
    <scope>NUCLEOTIDE SEQUENCE [LARGE SCALE GENOMIC DNA]</scope>
    <source>
        <strain evidence="2">HUMS_12744610</strain>
    </source>
</reference>
<dbReference type="RefSeq" id="WP_369741564.1">
    <property type="nucleotide sequence ID" value="NZ_JBGEDP010000001.1"/>
</dbReference>